<dbReference type="Gene3D" id="1.10.730.20">
    <property type="match status" value="1"/>
</dbReference>
<dbReference type="AlphaFoldDB" id="A0A7C2P1Z6"/>
<comment type="caution">
    <text evidence="14">The sequence shown here is derived from an EMBL/GenBank/DDBJ whole genome shotgun (WGS) entry which is preliminary data.</text>
</comment>
<dbReference type="PRINTS" id="PR00984">
    <property type="entry name" value="TRNASYNTHILE"/>
</dbReference>
<evidence type="ECO:0000313" key="15">
    <source>
        <dbReference type="EMBL" id="HGL18466.1"/>
    </source>
</evidence>
<keyword evidence="6 10" id="KW-0648">Protein biosynthesis</keyword>
<dbReference type="PANTHER" id="PTHR42765">
    <property type="entry name" value="SOLEUCYL-TRNA SYNTHETASE"/>
    <property type="match status" value="1"/>
</dbReference>
<keyword evidence="3 10" id="KW-0436">Ligase</keyword>
<evidence type="ECO:0000256" key="6">
    <source>
        <dbReference type="ARBA" id="ARBA00022917"/>
    </source>
</evidence>
<feature type="short sequence motif" description="'HIGH' region" evidence="10">
    <location>
        <begin position="59"/>
        <end position="69"/>
    </location>
</feature>
<dbReference type="PROSITE" id="PS00178">
    <property type="entry name" value="AA_TRNA_LIGASE_I"/>
    <property type="match status" value="1"/>
</dbReference>
<dbReference type="CDD" id="cd00818">
    <property type="entry name" value="IleRS_core"/>
    <property type="match status" value="1"/>
</dbReference>
<evidence type="ECO:0000256" key="1">
    <source>
        <dbReference type="ARBA" id="ARBA00006887"/>
    </source>
</evidence>
<dbReference type="InterPro" id="IPR009080">
    <property type="entry name" value="tRNAsynth_Ia_anticodon-bd"/>
</dbReference>
<dbReference type="InterPro" id="IPR010663">
    <property type="entry name" value="Znf_FPG/IleRS"/>
</dbReference>
<keyword evidence="4 10" id="KW-0547">Nucleotide-binding</keyword>
<protein>
    <recommendedName>
        <fullName evidence="10">Isoleucine--tRNA ligase</fullName>
        <ecNumber evidence="10">6.1.1.5</ecNumber>
    </recommendedName>
    <alternativeName>
        <fullName evidence="10">Isoleucyl-tRNA synthetase</fullName>
        <shortName evidence="10">IleRS</shortName>
    </alternativeName>
</protein>
<feature type="binding site" evidence="10">
    <location>
        <position position="560"/>
    </location>
    <ligand>
        <name>L-isoleucyl-5'-AMP</name>
        <dbReference type="ChEBI" id="CHEBI:178002"/>
    </ligand>
</feature>
<sequence>MRDYRDTVNLPKTDFSMKAELTKKEPLRLNWWEERKIYKKNIEKRKNSGKVFILHDGPPYSNGHIHLGTALNKILKDFLVKYKSLKGFYAPYIPGWDNHGMPIELEVIKTHPEYKRLLSDASEMREPLLKQNLRRDCRNFAKKWVEIQREEFKRLGVFGDWENPYLTMDPYYEAKELKILSELVEKGYIYRSYLPVHWCPRCKTTLAMAEIEYKDKESPSLWFTFEPLETDFYPLVWTTTPWTIISNTALAVHPDLIYVVVKTKERTYLLAEELIETNRDILGENFEIVKKFRGKELEGLKFKHPFIDRISPVILGTFVTTEDGTGIVHIAPGHGKEDFEVGREYKLPIISPLDESGKFTSEAPDFEGLDTDEASKKVVEVLKEKGKFVKLSKITHSYPHCWRCKGPLIFRATHQWFLSVDHAGLRDKALSEILKVKWHPEEGQVRIHTSVKERPDWVISRQRSWGVFIPALKCKNCGETFLNRTVVNNLEKYVEKGEVDAWLVRDVSVFTEGEVHCPRCGGNQFDKEQDILDVWFDSGISYIVVSEKYGLPWPSDVYLEGSDQHRGWFNASLMLGTAYSGTAPYKNVITHGWVVDEEGKAMHKSLGNVILPEEVISKYGADILRLWVASSDYTEDVRLGEEILTRLVDSYRKIRNTFRFMLGNLYDWDESKRVKYEDLMPIEKFMLARWNQIKKSIEEAYENFYFYKVYHTLYNFIVVDLSAFYLDVLKDRLYTWGADSMGRRSAQTVIYEILKELLIVISPILSFTAEEAWEYLPGEKEESVFLADWPVINPLYDNEEILRDFQLLLDVRDKVLLLIERARKDEKILSDRLEAKVLIDAGNREVFDVLKKYESYLGELFIVSQVSLDGETSGDFVFQDFDGIKIYVEHASGKKCERCWIWHEKVGEDSEHPGLCPKCLEVVRGIKSEN</sequence>
<feature type="domain" description="Aminoacyl-tRNA synthetase class Ia" evidence="11">
    <location>
        <begin position="29"/>
        <end position="639"/>
    </location>
</feature>
<feature type="domain" description="Zinc finger FPG/IleRS-type" evidence="12">
    <location>
        <begin position="893"/>
        <end position="921"/>
    </location>
</feature>
<dbReference type="InterPro" id="IPR001412">
    <property type="entry name" value="aa-tRNA-synth_I_CS"/>
</dbReference>
<comment type="domain">
    <text evidence="10">IleRS has two distinct active sites: one for aminoacylation and one for editing. The misactivated valine is translocated from the active site to the editing site, which sterically excludes the correctly activated isoleucine. The single editing site contains two valyl binding pockets, one specific for each substrate (Val-AMP or Val-tRNA(Ile)).</text>
</comment>
<dbReference type="GO" id="GO:0005829">
    <property type="term" value="C:cytosol"/>
    <property type="evidence" value="ECO:0007669"/>
    <property type="project" value="TreeGrafter"/>
</dbReference>
<dbReference type="EC" id="6.1.1.5" evidence="10"/>
<comment type="cofactor">
    <cofactor evidence="10">
        <name>Zn(2+)</name>
        <dbReference type="ChEBI" id="CHEBI:29105"/>
    </cofactor>
    <text evidence="10">Binds 1 zinc ion per subunit.</text>
</comment>
<keyword evidence="10" id="KW-0862">Zinc</keyword>
<dbReference type="GO" id="GO:0005524">
    <property type="term" value="F:ATP binding"/>
    <property type="evidence" value="ECO:0007669"/>
    <property type="project" value="UniProtKB-UniRule"/>
</dbReference>
<feature type="binding site" evidence="10">
    <location>
        <position position="919"/>
    </location>
    <ligand>
        <name>Zn(2+)</name>
        <dbReference type="ChEBI" id="CHEBI:29105"/>
    </ligand>
</feature>
<feature type="binding site" evidence="10">
    <location>
        <position position="896"/>
    </location>
    <ligand>
        <name>Zn(2+)</name>
        <dbReference type="ChEBI" id="CHEBI:29105"/>
    </ligand>
</feature>
<evidence type="ECO:0000256" key="4">
    <source>
        <dbReference type="ARBA" id="ARBA00022741"/>
    </source>
</evidence>
<evidence type="ECO:0000256" key="3">
    <source>
        <dbReference type="ARBA" id="ARBA00022598"/>
    </source>
</evidence>
<dbReference type="InterPro" id="IPR002300">
    <property type="entry name" value="aa-tRNA-synth_Ia"/>
</dbReference>
<dbReference type="InterPro" id="IPR014729">
    <property type="entry name" value="Rossmann-like_a/b/a_fold"/>
</dbReference>
<dbReference type="FunFam" id="1.10.730.20:FF:000001">
    <property type="entry name" value="Isoleucine--tRNA ligase"/>
    <property type="match status" value="1"/>
</dbReference>
<evidence type="ECO:0000259" key="11">
    <source>
        <dbReference type="Pfam" id="PF00133"/>
    </source>
</evidence>
<dbReference type="HAMAP" id="MF_02002">
    <property type="entry name" value="Ile_tRNA_synth_type1"/>
    <property type="match status" value="1"/>
</dbReference>
<dbReference type="EMBL" id="DTDJ01000053">
    <property type="protein sequence ID" value="HGL18466.1"/>
    <property type="molecule type" value="Genomic_DNA"/>
</dbReference>
<evidence type="ECO:0000256" key="7">
    <source>
        <dbReference type="ARBA" id="ARBA00023146"/>
    </source>
</evidence>
<evidence type="ECO:0000256" key="2">
    <source>
        <dbReference type="ARBA" id="ARBA00022490"/>
    </source>
</evidence>
<comment type="catalytic activity">
    <reaction evidence="9 10">
        <text>tRNA(Ile) + L-isoleucine + ATP = L-isoleucyl-tRNA(Ile) + AMP + diphosphate</text>
        <dbReference type="Rhea" id="RHEA:11060"/>
        <dbReference type="Rhea" id="RHEA-COMP:9666"/>
        <dbReference type="Rhea" id="RHEA-COMP:9695"/>
        <dbReference type="ChEBI" id="CHEBI:30616"/>
        <dbReference type="ChEBI" id="CHEBI:33019"/>
        <dbReference type="ChEBI" id="CHEBI:58045"/>
        <dbReference type="ChEBI" id="CHEBI:78442"/>
        <dbReference type="ChEBI" id="CHEBI:78528"/>
        <dbReference type="ChEBI" id="CHEBI:456215"/>
        <dbReference type="EC" id="6.1.1.5"/>
    </reaction>
</comment>
<dbReference type="CDD" id="cd07960">
    <property type="entry name" value="Anticodon_Ia_Ile_BEm"/>
    <property type="match status" value="1"/>
</dbReference>
<evidence type="ECO:0000256" key="9">
    <source>
        <dbReference type="ARBA" id="ARBA00048359"/>
    </source>
</evidence>
<feature type="binding site" evidence="10">
    <location>
        <position position="604"/>
    </location>
    <ligand>
        <name>ATP</name>
        <dbReference type="ChEBI" id="CHEBI:30616"/>
    </ligand>
</feature>
<dbReference type="GO" id="GO:0008270">
    <property type="term" value="F:zinc ion binding"/>
    <property type="evidence" value="ECO:0007669"/>
    <property type="project" value="UniProtKB-UniRule"/>
</dbReference>
<evidence type="ECO:0000256" key="5">
    <source>
        <dbReference type="ARBA" id="ARBA00022840"/>
    </source>
</evidence>
<keyword evidence="7 10" id="KW-0030">Aminoacyl-tRNA synthetase</keyword>
<comment type="subcellular location">
    <subcellularLocation>
        <location evidence="10">Cytoplasm</location>
    </subcellularLocation>
</comment>
<evidence type="ECO:0000313" key="14">
    <source>
        <dbReference type="EMBL" id="HEN28251.1"/>
    </source>
</evidence>
<evidence type="ECO:0000256" key="10">
    <source>
        <dbReference type="HAMAP-Rule" id="MF_02002"/>
    </source>
</evidence>
<gene>
    <name evidence="10" type="primary">ileS</name>
    <name evidence="14" type="ORF">ENQ77_06335</name>
    <name evidence="15" type="ORF">ENU66_09085</name>
</gene>
<dbReference type="Pfam" id="PF08264">
    <property type="entry name" value="Anticodon_1"/>
    <property type="match status" value="1"/>
</dbReference>
<dbReference type="PANTHER" id="PTHR42765:SF1">
    <property type="entry name" value="ISOLEUCINE--TRNA LIGASE, MITOCHONDRIAL"/>
    <property type="match status" value="1"/>
</dbReference>
<dbReference type="InterPro" id="IPR023585">
    <property type="entry name" value="Ile-tRNA-ligase_type1"/>
</dbReference>
<keyword evidence="10" id="KW-0479">Metal-binding</keyword>
<accession>A0A7C2P1Z6</accession>
<feature type="domain" description="Methionyl/Valyl/Leucyl/Isoleucyl-tRNA synthetase anticodon-binding" evidence="13">
    <location>
        <begin position="684"/>
        <end position="831"/>
    </location>
</feature>
<dbReference type="SUPFAM" id="SSF50677">
    <property type="entry name" value="ValRS/IleRS/LeuRS editing domain"/>
    <property type="match status" value="1"/>
</dbReference>
<keyword evidence="5 10" id="KW-0067">ATP-binding</keyword>
<feature type="binding site" evidence="10">
    <location>
        <position position="916"/>
    </location>
    <ligand>
        <name>Zn(2+)</name>
        <dbReference type="ChEBI" id="CHEBI:29105"/>
    </ligand>
</feature>
<organism evidence="14">
    <name type="scientific">candidate division WOR-3 bacterium</name>
    <dbReference type="NCBI Taxonomy" id="2052148"/>
    <lineage>
        <taxon>Bacteria</taxon>
        <taxon>Bacteria division WOR-3</taxon>
    </lineage>
</organism>
<dbReference type="GO" id="GO:0004822">
    <property type="term" value="F:isoleucine-tRNA ligase activity"/>
    <property type="evidence" value="ECO:0007669"/>
    <property type="project" value="UniProtKB-UniRule"/>
</dbReference>
<comment type="subunit">
    <text evidence="10">Monomer.</text>
</comment>
<dbReference type="EMBL" id="DSOL01000180">
    <property type="protein sequence ID" value="HEN28251.1"/>
    <property type="molecule type" value="Genomic_DNA"/>
</dbReference>
<evidence type="ECO:0000256" key="8">
    <source>
        <dbReference type="ARBA" id="ARBA00025217"/>
    </source>
</evidence>
<feature type="short sequence motif" description="'KMSKS' region" evidence="10">
    <location>
        <begin position="601"/>
        <end position="605"/>
    </location>
</feature>
<dbReference type="InterPro" id="IPR013155">
    <property type="entry name" value="M/V/L/I-tRNA-synth_anticd-bd"/>
</dbReference>
<dbReference type="NCBIfam" id="TIGR00392">
    <property type="entry name" value="ileS"/>
    <property type="match status" value="1"/>
</dbReference>
<dbReference type="InterPro" id="IPR002301">
    <property type="entry name" value="Ile-tRNA-ligase"/>
</dbReference>
<dbReference type="Pfam" id="PF06827">
    <property type="entry name" value="zf-FPG_IleRS"/>
    <property type="match status" value="1"/>
</dbReference>
<evidence type="ECO:0000259" key="12">
    <source>
        <dbReference type="Pfam" id="PF06827"/>
    </source>
</evidence>
<proteinExistence type="inferred from homology"/>
<dbReference type="InterPro" id="IPR009008">
    <property type="entry name" value="Val/Leu/Ile-tRNA-synth_edit"/>
</dbReference>
<feature type="binding site" evidence="10">
    <location>
        <position position="899"/>
    </location>
    <ligand>
        <name>Zn(2+)</name>
        <dbReference type="ChEBI" id="CHEBI:29105"/>
    </ligand>
</feature>
<dbReference type="Pfam" id="PF00133">
    <property type="entry name" value="tRNA-synt_1"/>
    <property type="match status" value="1"/>
</dbReference>
<dbReference type="Gene3D" id="3.40.50.620">
    <property type="entry name" value="HUPs"/>
    <property type="match status" value="2"/>
</dbReference>
<dbReference type="InterPro" id="IPR033708">
    <property type="entry name" value="Anticodon_Ile_BEm"/>
</dbReference>
<dbReference type="GO" id="GO:0006428">
    <property type="term" value="P:isoleucyl-tRNA aminoacylation"/>
    <property type="evidence" value="ECO:0007669"/>
    <property type="project" value="UniProtKB-UniRule"/>
</dbReference>
<dbReference type="SUPFAM" id="SSF47323">
    <property type="entry name" value="Anticodon-binding domain of a subclass of class I aminoacyl-tRNA synthetases"/>
    <property type="match status" value="1"/>
</dbReference>
<evidence type="ECO:0000259" key="13">
    <source>
        <dbReference type="Pfam" id="PF08264"/>
    </source>
</evidence>
<dbReference type="SUPFAM" id="SSF52374">
    <property type="entry name" value="Nucleotidylyl transferase"/>
    <property type="match status" value="1"/>
</dbReference>
<dbReference type="InterPro" id="IPR050081">
    <property type="entry name" value="Ile-tRNA_ligase"/>
</dbReference>
<keyword evidence="2 10" id="KW-0963">Cytoplasm</keyword>
<dbReference type="GO" id="GO:0000049">
    <property type="term" value="F:tRNA binding"/>
    <property type="evidence" value="ECO:0007669"/>
    <property type="project" value="InterPro"/>
</dbReference>
<dbReference type="GO" id="GO:0002161">
    <property type="term" value="F:aminoacyl-tRNA deacylase activity"/>
    <property type="evidence" value="ECO:0007669"/>
    <property type="project" value="InterPro"/>
</dbReference>
<reference evidence="14" key="1">
    <citation type="journal article" date="2020" name="mSystems">
        <title>Genome- and Community-Level Interaction Insights into Carbon Utilization and Element Cycling Functions of Hydrothermarchaeota in Hydrothermal Sediment.</title>
        <authorList>
            <person name="Zhou Z."/>
            <person name="Liu Y."/>
            <person name="Xu W."/>
            <person name="Pan J."/>
            <person name="Luo Z.H."/>
            <person name="Li M."/>
        </authorList>
    </citation>
    <scope>NUCLEOTIDE SEQUENCE [LARGE SCALE GENOMIC DNA]</scope>
    <source>
        <strain evidence="14">SpSt-34</strain>
        <strain evidence="15">SpSt-69</strain>
    </source>
</reference>
<comment type="similarity">
    <text evidence="1 10">Belongs to the class-I aminoacyl-tRNA synthetase family. IleS type 1 subfamily.</text>
</comment>
<name>A0A7C2P1Z6_UNCW3</name>
<comment type="function">
    <text evidence="8 10">Catalyzes the attachment of isoleucine to tRNA(Ile). As IleRS can inadvertently accommodate and process structurally similar amino acids such as valine, to avoid such errors it has two additional distinct tRNA(Ile)-dependent editing activities. One activity is designated as 'pretransfer' editing and involves the hydrolysis of activated Val-AMP. The other activity is designated 'posttransfer' editing and involves deacylation of mischarged Val-tRNA(Ile).</text>
</comment>